<dbReference type="RefSeq" id="WP_045231235.1">
    <property type="nucleotide sequence ID" value="NZ_BBJU01000019.1"/>
</dbReference>
<feature type="region of interest" description="Disordered" evidence="1">
    <location>
        <begin position="1"/>
        <end position="34"/>
    </location>
</feature>
<evidence type="ECO:0000313" key="3">
    <source>
        <dbReference type="Proteomes" id="UP000028701"/>
    </source>
</evidence>
<accession>A0A081CYF2</accession>
<reference evidence="2 3" key="1">
    <citation type="submission" date="2014-08" db="EMBL/GenBank/DDBJ databases">
        <title>Whole genome shotgun sequence of Rhizobium rubi NBRC 13261.</title>
        <authorList>
            <person name="Katano-Makiyama Y."/>
            <person name="Hosoyama A."/>
            <person name="Hashimoto M."/>
            <person name="Hosoyama Y."/>
            <person name="Noguchi M."/>
            <person name="Tsuchikane K."/>
            <person name="Uohara A."/>
            <person name="Ohji S."/>
            <person name="Ichikawa N."/>
            <person name="Kimura A."/>
            <person name="Yamazoe A."/>
            <person name="Fujita N."/>
        </authorList>
    </citation>
    <scope>NUCLEOTIDE SEQUENCE [LARGE SCALE GENOMIC DNA]</scope>
    <source>
        <strain evidence="2 3">NBRC 13261</strain>
    </source>
</reference>
<dbReference type="AlphaFoldDB" id="A0A081CYF2"/>
<evidence type="ECO:0000313" key="2">
    <source>
        <dbReference type="EMBL" id="GAK71698.1"/>
    </source>
</evidence>
<proteinExistence type="predicted"/>
<organism evidence="2 3">
    <name type="scientific">Agrobacterium rubi TR3 = NBRC 13261</name>
    <dbReference type="NCBI Taxonomy" id="1368415"/>
    <lineage>
        <taxon>Bacteria</taxon>
        <taxon>Pseudomonadati</taxon>
        <taxon>Pseudomonadota</taxon>
        <taxon>Alphaproteobacteria</taxon>
        <taxon>Hyphomicrobiales</taxon>
        <taxon>Rhizobiaceae</taxon>
        <taxon>Rhizobium/Agrobacterium group</taxon>
        <taxon>Agrobacterium</taxon>
    </lineage>
</organism>
<gene>
    <name evidence="2" type="ORF">RRU01S_19_01030</name>
</gene>
<dbReference type="EMBL" id="BBJU01000019">
    <property type="protein sequence ID" value="GAK71698.1"/>
    <property type="molecule type" value="Genomic_DNA"/>
</dbReference>
<name>A0A081CYF2_9HYPH</name>
<dbReference type="OrthoDB" id="8304430at2"/>
<dbReference type="Proteomes" id="UP000028701">
    <property type="component" value="Unassembled WGS sequence"/>
</dbReference>
<sequence>MNIDNNIGGSAHHARSQHIEKRSTETVAPEQQQTTLSGSKISFVNALEATSLANVLWTVNNEAAANDAASQGSATQPMSQVESLWLRQAYTEH</sequence>
<evidence type="ECO:0000256" key="1">
    <source>
        <dbReference type="SAM" id="MobiDB-lite"/>
    </source>
</evidence>
<feature type="compositionally biased region" description="Polar residues" evidence="1">
    <location>
        <begin position="25"/>
        <end position="34"/>
    </location>
</feature>
<comment type="caution">
    <text evidence="2">The sequence shown here is derived from an EMBL/GenBank/DDBJ whole genome shotgun (WGS) entry which is preliminary data.</text>
</comment>
<protein>
    <submittedName>
        <fullName evidence="2">Uncharacterized protein</fullName>
    </submittedName>
</protein>